<gene>
    <name evidence="1" type="ORF">XNOV1_A004906</name>
</gene>
<dbReference type="InterPro" id="IPR013783">
    <property type="entry name" value="Ig-like_fold"/>
</dbReference>
<evidence type="ECO:0000313" key="2">
    <source>
        <dbReference type="Proteomes" id="UP001178508"/>
    </source>
</evidence>
<dbReference type="Proteomes" id="UP001178508">
    <property type="component" value="Chromosome 3"/>
</dbReference>
<dbReference type="Gene3D" id="2.60.40.10">
    <property type="entry name" value="Immunoglobulins"/>
    <property type="match status" value="1"/>
</dbReference>
<dbReference type="AlphaFoldDB" id="A0AAV1EYQ6"/>
<dbReference type="SUPFAM" id="SSF48726">
    <property type="entry name" value="Immunoglobulin"/>
    <property type="match status" value="1"/>
</dbReference>
<keyword evidence="2" id="KW-1185">Reference proteome</keyword>
<proteinExistence type="predicted"/>
<dbReference type="InterPro" id="IPR036179">
    <property type="entry name" value="Ig-like_dom_sf"/>
</dbReference>
<accession>A0AAV1EYQ6</accession>
<reference evidence="1" key="1">
    <citation type="submission" date="2023-08" db="EMBL/GenBank/DDBJ databases">
        <authorList>
            <person name="Alioto T."/>
            <person name="Alioto T."/>
            <person name="Gomez Garrido J."/>
        </authorList>
    </citation>
    <scope>NUCLEOTIDE SEQUENCE</scope>
</reference>
<protein>
    <submittedName>
        <fullName evidence="1">Uncharacterized protein LOC109975355</fullName>
    </submittedName>
</protein>
<name>A0AAV1EYQ6_XYRNO</name>
<sequence>MTARLWTAATCFVTISVWKTVLALSLLVGVGVSLPLGTDEIKYLTVSTGETVTLPAGSAELQGDYSVLWSLKNGNEEVKLVTCDAGEPPEYFKENLDLDTTYGSLTFGPLRVEDSGVCEGEITDGDNSVHRYKYKITVSEARANASTMRFDLTIVLAVVFLVLLL</sequence>
<evidence type="ECO:0000313" key="1">
    <source>
        <dbReference type="EMBL" id="CAJ1053913.1"/>
    </source>
</evidence>
<dbReference type="EMBL" id="OY660866">
    <property type="protein sequence ID" value="CAJ1053913.1"/>
    <property type="molecule type" value="Genomic_DNA"/>
</dbReference>
<organism evidence="1 2">
    <name type="scientific">Xyrichtys novacula</name>
    <name type="common">Pearly razorfish</name>
    <name type="synonym">Hemipteronotus novacula</name>
    <dbReference type="NCBI Taxonomy" id="13765"/>
    <lineage>
        <taxon>Eukaryota</taxon>
        <taxon>Metazoa</taxon>
        <taxon>Chordata</taxon>
        <taxon>Craniata</taxon>
        <taxon>Vertebrata</taxon>
        <taxon>Euteleostomi</taxon>
        <taxon>Actinopterygii</taxon>
        <taxon>Neopterygii</taxon>
        <taxon>Teleostei</taxon>
        <taxon>Neoteleostei</taxon>
        <taxon>Acanthomorphata</taxon>
        <taxon>Eupercaria</taxon>
        <taxon>Labriformes</taxon>
        <taxon>Labridae</taxon>
        <taxon>Xyrichtys</taxon>
    </lineage>
</organism>